<dbReference type="GO" id="GO:0008713">
    <property type="term" value="F:ADP-heptose-lipopolysaccharide heptosyltransferase activity"/>
    <property type="evidence" value="ECO:0007669"/>
    <property type="project" value="TreeGrafter"/>
</dbReference>
<sequence length="474" mass="52309">MSADPILVLQMHRMGDLILTLPLLLHLLRHHPEHELWVTAEPQFFQGLMPLLPNVVFFPPSHCDALAQRHYELAINLSSRPQALDCQARLKAARKLGPELLAKNSVPGSFSNQHVCGYWQLYRAALTQNNWNNAFHWADLHLLDLFTHPNLSGVAHPRAKAAGTRRVGLVLGASEAAKRPDVDFWARLARRLAAEGVLPLLLGGPAEQEMGREVARKAGLRGADLCGRLSLKDLAALMSTLDLCVTPDTGPMHLADMTGVPVLNLSMGPVHARETGPSSPGQYVLRAAMSCVGCWQCHRSQLFCKQAFTPPGVAALILSLLHSSGRPAVPPGMALSRTGRDAMGLHTLERLDAPAEKSCRPLLEDFWQAVFLFLYDPDQRGLLVQRLERLHAAFPLVTKNIAKDLASLCGQCAQHLRMSRADLPGGFWRSQPPAIRLFTGYIHMRLQNDGYSSHAWNTALKTLDEISSFFTRLP</sequence>
<dbReference type="InterPro" id="IPR002201">
    <property type="entry name" value="Glyco_trans_9"/>
</dbReference>
<dbReference type="Gene3D" id="3.40.50.2000">
    <property type="entry name" value="Glycogen Phosphorylase B"/>
    <property type="match status" value="2"/>
</dbReference>
<dbReference type="InterPro" id="IPR051199">
    <property type="entry name" value="LPS_LOS_Heptosyltrfase"/>
</dbReference>
<dbReference type="PANTHER" id="PTHR30160">
    <property type="entry name" value="TETRAACYLDISACCHARIDE 4'-KINASE-RELATED"/>
    <property type="match status" value="1"/>
</dbReference>
<keyword evidence="1" id="KW-0328">Glycosyltransferase</keyword>
<protein>
    <submittedName>
        <fullName evidence="3">Glycosyl transferase family 9</fullName>
    </submittedName>
</protein>
<dbReference type="CDD" id="cd03789">
    <property type="entry name" value="GT9_LPS_heptosyltransferase"/>
    <property type="match status" value="1"/>
</dbReference>
<evidence type="ECO:0000313" key="3">
    <source>
        <dbReference type="EMBL" id="SCM69944.1"/>
    </source>
</evidence>
<keyword evidence="2 3" id="KW-0808">Transferase</keyword>
<dbReference type="RefSeq" id="WP_179981486.1">
    <property type="nucleotide sequence ID" value="NZ_LT608333.1"/>
</dbReference>
<organism evidence="3">
    <name type="scientific">uncultured Desulfovibrio sp</name>
    <dbReference type="NCBI Taxonomy" id="167968"/>
    <lineage>
        <taxon>Bacteria</taxon>
        <taxon>Pseudomonadati</taxon>
        <taxon>Thermodesulfobacteriota</taxon>
        <taxon>Desulfovibrionia</taxon>
        <taxon>Desulfovibrionales</taxon>
        <taxon>Desulfovibrionaceae</taxon>
        <taxon>Desulfovibrio</taxon>
        <taxon>environmental samples</taxon>
    </lineage>
</organism>
<reference evidence="3" key="1">
    <citation type="submission" date="2016-08" db="EMBL/GenBank/DDBJ databases">
        <authorList>
            <person name="Seilhamer J.J."/>
        </authorList>
    </citation>
    <scope>NUCLEOTIDE SEQUENCE</scope>
    <source>
        <strain evidence="3">86-1</strain>
    </source>
</reference>
<accession>A0A212KXC6</accession>
<dbReference type="AlphaFoldDB" id="A0A212KXC6"/>
<gene>
    <name evidence="3" type="ORF">KL86DES1_10067</name>
</gene>
<dbReference type="PANTHER" id="PTHR30160:SF7">
    <property type="entry name" value="ADP-HEPTOSE--LPS HEPTOSYLTRANSFERASE 2"/>
    <property type="match status" value="1"/>
</dbReference>
<proteinExistence type="predicted"/>
<dbReference type="SUPFAM" id="SSF53756">
    <property type="entry name" value="UDP-Glycosyltransferase/glycogen phosphorylase"/>
    <property type="match status" value="1"/>
</dbReference>
<evidence type="ECO:0000256" key="1">
    <source>
        <dbReference type="ARBA" id="ARBA00022676"/>
    </source>
</evidence>
<dbReference type="EMBL" id="FMJC01000001">
    <property type="protein sequence ID" value="SCM69944.1"/>
    <property type="molecule type" value="Genomic_DNA"/>
</dbReference>
<dbReference type="GO" id="GO:0009244">
    <property type="term" value="P:lipopolysaccharide core region biosynthetic process"/>
    <property type="evidence" value="ECO:0007669"/>
    <property type="project" value="TreeGrafter"/>
</dbReference>
<dbReference type="Pfam" id="PF01075">
    <property type="entry name" value="Glyco_transf_9"/>
    <property type="match status" value="1"/>
</dbReference>
<dbReference type="GO" id="GO:0005829">
    <property type="term" value="C:cytosol"/>
    <property type="evidence" value="ECO:0007669"/>
    <property type="project" value="TreeGrafter"/>
</dbReference>
<name>A0A212KXC6_9BACT</name>
<evidence type="ECO:0000256" key="2">
    <source>
        <dbReference type="ARBA" id="ARBA00022679"/>
    </source>
</evidence>